<reference evidence="2 3" key="1">
    <citation type="submission" date="2023-07" db="EMBL/GenBank/DDBJ databases">
        <title>Genomic Encyclopedia of Type Strains, Phase IV (KMG-IV): sequencing the most valuable type-strain genomes for metagenomic binning, comparative biology and taxonomic classification.</title>
        <authorList>
            <person name="Goeker M."/>
        </authorList>
    </citation>
    <scope>NUCLEOTIDE SEQUENCE [LARGE SCALE GENOMIC DNA]</scope>
    <source>
        <strain evidence="2 3">DSM 25963</strain>
    </source>
</reference>
<dbReference type="InterPro" id="IPR013785">
    <property type="entry name" value="Aldolase_TIM"/>
</dbReference>
<dbReference type="EMBL" id="JAURUP010000012">
    <property type="protein sequence ID" value="MDP9750884.1"/>
    <property type="molecule type" value="Genomic_DNA"/>
</dbReference>
<dbReference type="EC" id="2.2.1.2" evidence="2"/>
<dbReference type="PANTHER" id="PTHR10683">
    <property type="entry name" value="TRANSALDOLASE"/>
    <property type="match status" value="1"/>
</dbReference>
<dbReference type="PANTHER" id="PTHR10683:SF31">
    <property type="entry name" value="TRANSALDOLASE"/>
    <property type="match status" value="1"/>
</dbReference>
<accession>A0ABT9M422</accession>
<name>A0ABT9M422_9THEO</name>
<evidence type="ECO:0000256" key="1">
    <source>
        <dbReference type="ARBA" id="ARBA00023270"/>
    </source>
</evidence>
<dbReference type="GO" id="GO:0004801">
    <property type="term" value="F:transaldolase activity"/>
    <property type="evidence" value="ECO:0007669"/>
    <property type="project" value="UniProtKB-EC"/>
</dbReference>
<keyword evidence="1" id="KW-0704">Schiff base</keyword>
<proteinExistence type="predicted"/>
<keyword evidence="3" id="KW-1185">Reference proteome</keyword>
<evidence type="ECO:0000313" key="2">
    <source>
        <dbReference type="EMBL" id="MDP9750884.1"/>
    </source>
</evidence>
<dbReference type="InterPro" id="IPR001585">
    <property type="entry name" value="TAL/FSA"/>
</dbReference>
<sequence>MDTNNSYKPSAMERLNSLSPDVELWWDSNPLIYEKWCNDFLNSIENKNLKDLISFQLKRLWDKESDPEDWVFKGVTTNPPLTKAVFDNLKDEWTKIIQEIIKDNPRMDYTQVTWEAYKEACKRGASLYMPLFEKSGYKYGYVSAQVDPRISVDTKEMVRQALELKVLQPNIMVKIPTTKAGVLAIYILTALGIPTNATLCYTLPQIMAVAEAVKQGKALGKKYGTNYSKWRSVITIMIGRFEDAKIFEEQAKERGIELTEEMKRWAGIAITKKACKILAKRDYPSKMLVASSRVSPKVNGTQYIWHIEKLAGCNLVYTMNPELIKAFMMLYMDRPIENKCEEPIPNEIMEKLLKIPYFAEAYGETTIPLEDFEKLEPTITTYTQFSKAVIDLENYVKSLF</sequence>
<evidence type="ECO:0000313" key="3">
    <source>
        <dbReference type="Proteomes" id="UP001223886"/>
    </source>
</evidence>
<dbReference type="Proteomes" id="UP001223886">
    <property type="component" value="Unassembled WGS sequence"/>
</dbReference>
<keyword evidence="2" id="KW-0808">Transferase</keyword>
<organism evidence="2 3">
    <name type="scientific">Thermoanaerobacter pentosaceus</name>
    <dbReference type="NCBI Taxonomy" id="694059"/>
    <lineage>
        <taxon>Bacteria</taxon>
        <taxon>Bacillati</taxon>
        <taxon>Bacillota</taxon>
        <taxon>Clostridia</taxon>
        <taxon>Thermoanaerobacterales</taxon>
        <taxon>Thermoanaerobacteraceae</taxon>
        <taxon>Thermoanaerobacter</taxon>
    </lineage>
</organism>
<dbReference type="Pfam" id="PF00923">
    <property type="entry name" value="TAL_FSA"/>
    <property type="match status" value="1"/>
</dbReference>
<protein>
    <submittedName>
        <fullName evidence="2">Transaldolase</fullName>
        <ecNumber evidence="2">2.2.1.2</ecNumber>
    </submittedName>
</protein>
<dbReference type="SUPFAM" id="SSF51569">
    <property type="entry name" value="Aldolase"/>
    <property type="match status" value="1"/>
</dbReference>
<dbReference type="Gene3D" id="3.20.20.70">
    <property type="entry name" value="Aldolase class I"/>
    <property type="match status" value="1"/>
</dbReference>
<dbReference type="RefSeq" id="WP_307681148.1">
    <property type="nucleotide sequence ID" value="NZ_JAURUP010000012.1"/>
</dbReference>
<comment type="caution">
    <text evidence="2">The sequence shown here is derived from an EMBL/GenBank/DDBJ whole genome shotgun (WGS) entry which is preliminary data.</text>
</comment>
<gene>
    <name evidence="2" type="ORF">J2S24_001363</name>
</gene>